<comment type="caution">
    <text evidence="1">The sequence shown here is derived from an EMBL/GenBank/DDBJ whole genome shotgun (WGS) entry which is preliminary data.</text>
</comment>
<reference evidence="1" key="1">
    <citation type="submission" date="2023-08" db="EMBL/GenBank/DDBJ databases">
        <title>Pelteobagrus vachellii genome.</title>
        <authorList>
            <person name="Liu H."/>
        </authorList>
    </citation>
    <scope>NUCLEOTIDE SEQUENCE</scope>
    <source>
        <strain evidence="1">PRFRI_2022a</strain>
        <tissue evidence="1">Muscle</tissue>
    </source>
</reference>
<organism evidence="1 2">
    <name type="scientific">Tachysurus vachellii</name>
    <name type="common">Darkbarbel catfish</name>
    <name type="synonym">Pelteobagrus vachellii</name>
    <dbReference type="NCBI Taxonomy" id="175792"/>
    <lineage>
        <taxon>Eukaryota</taxon>
        <taxon>Metazoa</taxon>
        <taxon>Chordata</taxon>
        <taxon>Craniata</taxon>
        <taxon>Vertebrata</taxon>
        <taxon>Euteleostomi</taxon>
        <taxon>Actinopterygii</taxon>
        <taxon>Neopterygii</taxon>
        <taxon>Teleostei</taxon>
        <taxon>Ostariophysi</taxon>
        <taxon>Siluriformes</taxon>
        <taxon>Bagridae</taxon>
        <taxon>Tachysurus</taxon>
    </lineage>
</organism>
<protein>
    <submittedName>
        <fullName evidence="1">Uncharacterized protein</fullName>
    </submittedName>
</protein>
<sequence length="87" mass="9553">MQTVENCCANNSHKLREAQSFPPEIIKACCVTPQMSTREDGQEVQEKEEEGAGMALHDTIDPSAYGFHITQRPASGVSGITRCEKDL</sequence>
<keyword evidence="2" id="KW-1185">Reference proteome</keyword>
<evidence type="ECO:0000313" key="1">
    <source>
        <dbReference type="EMBL" id="KAK2825380.1"/>
    </source>
</evidence>
<evidence type="ECO:0000313" key="2">
    <source>
        <dbReference type="Proteomes" id="UP001187315"/>
    </source>
</evidence>
<accession>A0AA88LW86</accession>
<dbReference type="AlphaFoldDB" id="A0AA88LW86"/>
<proteinExistence type="predicted"/>
<name>A0AA88LW86_TACVA</name>
<dbReference type="EMBL" id="JAVHJS010000020">
    <property type="protein sequence ID" value="KAK2825380.1"/>
    <property type="molecule type" value="Genomic_DNA"/>
</dbReference>
<gene>
    <name evidence="1" type="ORF">Q7C36_019307</name>
</gene>
<dbReference type="Proteomes" id="UP001187315">
    <property type="component" value="Unassembled WGS sequence"/>
</dbReference>